<accession>A0A0F9RP21</accession>
<dbReference type="AlphaFoldDB" id="A0A0F9RP21"/>
<sequence>MKIRNGFVSNSSSSSFILITDAGSHKKVLESMKTHENGEHLAKVMDSIVGRKELGLGSVHYPEVEIVILQIGSGEMFEYDDDLIFRWKGLDHVPVSQPGKYGQSIKATDDFNSINCATDLYEETIEKLNLPYITQTMDM</sequence>
<organism evidence="1">
    <name type="scientific">marine sediment metagenome</name>
    <dbReference type="NCBI Taxonomy" id="412755"/>
    <lineage>
        <taxon>unclassified sequences</taxon>
        <taxon>metagenomes</taxon>
        <taxon>ecological metagenomes</taxon>
    </lineage>
</organism>
<proteinExistence type="predicted"/>
<gene>
    <name evidence="1" type="ORF">LCGC14_0871910</name>
</gene>
<comment type="caution">
    <text evidence="1">The sequence shown here is derived from an EMBL/GenBank/DDBJ whole genome shotgun (WGS) entry which is preliminary data.</text>
</comment>
<evidence type="ECO:0000313" key="1">
    <source>
        <dbReference type="EMBL" id="KKN26711.1"/>
    </source>
</evidence>
<dbReference type="EMBL" id="LAZR01002699">
    <property type="protein sequence ID" value="KKN26711.1"/>
    <property type="molecule type" value="Genomic_DNA"/>
</dbReference>
<protein>
    <submittedName>
        <fullName evidence="1">Uncharacterized protein</fullName>
    </submittedName>
</protein>
<reference evidence="1" key="1">
    <citation type="journal article" date="2015" name="Nature">
        <title>Complex archaea that bridge the gap between prokaryotes and eukaryotes.</title>
        <authorList>
            <person name="Spang A."/>
            <person name="Saw J.H."/>
            <person name="Jorgensen S.L."/>
            <person name="Zaremba-Niedzwiedzka K."/>
            <person name="Martijn J."/>
            <person name="Lind A.E."/>
            <person name="van Eijk R."/>
            <person name="Schleper C."/>
            <person name="Guy L."/>
            <person name="Ettema T.J."/>
        </authorList>
    </citation>
    <scope>NUCLEOTIDE SEQUENCE</scope>
</reference>
<name>A0A0F9RP21_9ZZZZ</name>